<feature type="signal peptide" evidence="1">
    <location>
        <begin position="1"/>
        <end position="22"/>
    </location>
</feature>
<gene>
    <name evidence="2" type="ORF">CONLIGDRAFT_681633</name>
</gene>
<keyword evidence="3" id="KW-1185">Reference proteome</keyword>
<proteinExistence type="predicted"/>
<dbReference type="Proteomes" id="UP000182658">
    <property type="component" value="Unassembled WGS sequence"/>
</dbReference>
<dbReference type="EMBL" id="KV875098">
    <property type="protein sequence ID" value="OIW28689.1"/>
    <property type="molecule type" value="Genomic_DNA"/>
</dbReference>
<feature type="chain" id="PRO_5012498581" description="Extracellular membrane protein CFEM domain-containing protein" evidence="1">
    <location>
        <begin position="23"/>
        <end position="148"/>
    </location>
</feature>
<protein>
    <recommendedName>
        <fullName evidence="4">Extracellular membrane protein CFEM domain-containing protein</fullName>
    </recommendedName>
</protein>
<name>A0A1J7J5X1_9PEZI</name>
<evidence type="ECO:0008006" key="4">
    <source>
        <dbReference type="Google" id="ProtNLM"/>
    </source>
</evidence>
<evidence type="ECO:0000313" key="2">
    <source>
        <dbReference type="EMBL" id="OIW28689.1"/>
    </source>
</evidence>
<accession>A0A1J7J5X1</accession>
<keyword evidence="1" id="KW-0732">Signal</keyword>
<reference evidence="2 3" key="1">
    <citation type="submission" date="2016-10" db="EMBL/GenBank/DDBJ databases">
        <title>Draft genome sequence of Coniochaeta ligniaria NRRL30616, a lignocellulolytic fungus for bioabatement of inhibitors in plant biomass hydrolysates.</title>
        <authorList>
            <consortium name="DOE Joint Genome Institute"/>
            <person name="Jimenez D.J."/>
            <person name="Hector R.E."/>
            <person name="Riley R."/>
            <person name="Sun H."/>
            <person name="Grigoriev I.V."/>
            <person name="Van Elsas J.D."/>
            <person name="Nichols N.N."/>
        </authorList>
    </citation>
    <scope>NUCLEOTIDE SEQUENCE [LARGE SCALE GENOMIC DNA]</scope>
    <source>
        <strain evidence="2 3">NRRL 30616</strain>
    </source>
</reference>
<dbReference type="AlphaFoldDB" id="A0A1J7J5X1"/>
<dbReference type="InParanoid" id="A0A1J7J5X1"/>
<sequence>MKHKTRMTATVAWLSCAGCALAAVITNTVGEGTIDSVIIVDDSIIDRHHCKSSACLSALEADPDAASSFCSTLAASDSFAMATNPFEECEDAKKAIFHSVLDDVFLNVFLGAFLNAFLNSFLNIFLDVSHAYSHVPATGHGPMYYRQL</sequence>
<organism evidence="2 3">
    <name type="scientific">Coniochaeta ligniaria NRRL 30616</name>
    <dbReference type="NCBI Taxonomy" id="1408157"/>
    <lineage>
        <taxon>Eukaryota</taxon>
        <taxon>Fungi</taxon>
        <taxon>Dikarya</taxon>
        <taxon>Ascomycota</taxon>
        <taxon>Pezizomycotina</taxon>
        <taxon>Sordariomycetes</taxon>
        <taxon>Sordariomycetidae</taxon>
        <taxon>Coniochaetales</taxon>
        <taxon>Coniochaetaceae</taxon>
        <taxon>Coniochaeta</taxon>
    </lineage>
</organism>
<evidence type="ECO:0000256" key="1">
    <source>
        <dbReference type="SAM" id="SignalP"/>
    </source>
</evidence>
<evidence type="ECO:0000313" key="3">
    <source>
        <dbReference type="Proteomes" id="UP000182658"/>
    </source>
</evidence>